<evidence type="ECO:0000313" key="6">
    <source>
        <dbReference type="EMBL" id="RDW79698.1"/>
    </source>
</evidence>
<dbReference type="InterPro" id="IPR037171">
    <property type="entry name" value="NagB/RpiA_transferase-like"/>
</dbReference>
<evidence type="ECO:0000256" key="1">
    <source>
        <dbReference type="ARBA" id="ARBA00010638"/>
    </source>
</evidence>
<comment type="caution">
    <text evidence="6">The sequence shown here is derived from an EMBL/GenBank/DDBJ whole genome shotgun (WGS) entry which is preliminary data.</text>
</comment>
<comment type="catalytic activity">
    <reaction evidence="4">
        <text>(6S)-5-formyl-5,6,7,8-tetrahydrofolate + ATP = (6R)-5,10-methenyltetrahydrofolate + ADP + phosphate</text>
        <dbReference type="Rhea" id="RHEA:10488"/>
        <dbReference type="ChEBI" id="CHEBI:30616"/>
        <dbReference type="ChEBI" id="CHEBI:43474"/>
        <dbReference type="ChEBI" id="CHEBI:57455"/>
        <dbReference type="ChEBI" id="CHEBI:57457"/>
        <dbReference type="ChEBI" id="CHEBI:456216"/>
        <dbReference type="EC" id="6.3.3.2"/>
    </reaction>
</comment>
<dbReference type="PANTHER" id="PTHR23407:SF1">
    <property type="entry name" value="5-FORMYLTETRAHYDROFOLATE CYCLO-LIGASE"/>
    <property type="match status" value="1"/>
</dbReference>
<dbReference type="GO" id="GO:0005524">
    <property type="term" value="F:ATP binding"/>
    <property type="evidence" value="ECO:0007669"/>
    <property type="project" value="UniProtKB-KW"/>
</dbReference>
<dbReference type="GO" id="GO:0005739">
    <property type="term" value="C:mitochondrion"/>
    <property type="evidence" value="ECO:0007669"/>
    <property type="project" value="TreeGrafter"/>
</dbReference>
<evidence type="ECO:0000256" key="4">
    <source>
        <dbReference type="ARBA" id="ARBA00036539"/>
    </source>
</evidence>
<name>A0A3D8S094_9HELO</name>
<keyword evidence="7" id="KW-1185">Reference proteome</keyword>
<proteinExistence type="inferred from homology"/>
<gene>
    <name evidence="6" type="ORF">BP6252_04336</name>
</gene>
<dbReference type="GO" id="GO:0035999">
    <property type="term" value="P:tetrahydrofolate interconversion"/>
    <property type="evidence" value="ECO:0007669"/>
    <property type="project" value="TreeGrafter"/>
</dbReference>
<dbReference type="Gene3D" id="3.40.50.10420">
    <property type="entry name" value="NagB/RpiA/CoA transferase-like"/>
    <property type="match status" value="1"/>
</dbReference>
<dbReference type="GO" id="GO:0009396">
    <property type="term" value="P:folic acid-containing compound biosynthetic process"/>
    <property type="evidence" value="ECO:0007669"/>
    <property type="project" value="TreeGrafter"/>
</dbReference>
<dbReference type="PANTHER" id="PTHR23407">
    <property type="entry name" value="ATPASE INHIBITOR/5-FORMYLTETRAHYDROFOLATE CYCLO-LIGASE"/>
    <property type="match status" value="1"/>
</dbReference>
<organism evidence="6 7">
    <name type="scientific">Coleophoma cylindrospora</name>
    <dbReference type="NCBI Taxonomy" id="1849047"/>
    <lineage>
        <taxon>Eukaryota</taxon>
        <taxon>Fungi</taxon>
        <taxon>Dikarya</taxon>
        <taxon>Ascomycota</taxon>
        <taxon>Pezizomycotina</taxon>
        <taxon>Leotiomycetes</taxon>
        <taxon>Helotiales</taxon>
        <taxon>Dermateaceae</taxon>
        <taxon>Coleophoma</taxon>
    </lineage>
</organism>
<dbReference type="InterPro" id="IPR024185">
    <property type="entry name" value="FTHF_cligase-like_sf"/>
</dbReference>
<protein>
    <recommendedName>
        <fullName evidence="5">5-formyltetrahydrofolate cyclo-ligase</fullName>
        <ecNumber evidence="5">6.3.3.2</ecNumber>
    </recommendedName>
</protein>
<dbReference type="STRING" id="1849047.A0A3D8S094"/>
<evidence type="ECO:0000256" key="3">
    <source>
        <dbReference type="ARBA" id="ARBA00022840"/>
    </source>
</evidence>
<comment type="similarity">
    <text evidence="1">Belongs to the 5-formyltetrahydrofolate cyclo-ligase family.</text>
</comment>
<accession>A0A3D8S094</accession>
<dbReference type="EC" id="6.3.3.2" evidence="5"/>
<dbReference type="SUPFAM" id="SSF100950">
    <property type="entry name" value="NagB/RpiA/CoA transferase-like"/>
    <property type="match status" value="1"/>
</dbReference>
<evidence type="ECO:0000256" key="5">
    <source>
        <dbReference type="ARBA" id="ARBA00038966"/>
    </source>
</evidence>
<dbReference type="Pfam" id="PF01812">
    <property type="entry name" value="5-FTHF_cyc-lig"/>
    <property type="match status" value="1"/>
</dbReference>
<dbReference type="InterPro" id="IPR002698">
    <property type="entry name" value="FTHF_cligase"/>
</dbReference>
<dbReference type="GO" id="GO:0030272">
    <property type="term" value="F:5-formyltetrahydrofolate cyclo-ligase activity"/>
    <property type="evidence" value="ECO:0007669"/>
    <property type="project" value="UniProtKB-EC"/>
</dbReference>
<dbReference type="EMBL" id="PDLM01000004">
    <property type="protein sequence ID" value="RDW79698.1"/>
    <property type="molecule type" value="Genomic_DNA"/>
</dbReference>
<dbReference type="OrthoDB" id="2015992at2759"/>
<dbReference type="AlphaFoldDB" id="A0A3D8S094"/>
<sequence>MSSQIKAQLPELTQIAKKRLRTLMKKRLADLSGEIIHEQSMSLFRRLQAFEPYIQAKRIAVYLSMPTSELQTDAIVRDAFQAGKQVFVPYMLKNKARPYYEQENQAEDGMFRAVMDMVQLHSHADYESLKRDRWGIPTIGDDTIDQREHIIKNATANSAGLDLILLPGVAFDVEPQSGTIRRLGHGRGYYDYFLGHYHHLREYFGQQNPLLYGLALQEQVLHPLNSPSSTEEVPVGPFDRPLHGLLVGNGEIIESRARQPQT</sequence>
<keyword evidence="2" id="KW-0547">Nucleotide-binding</keyword>
<dbReference type="Proteomes" id="UP000256645">
    <property type="component" value="Unassembled WGS sequence"/>
</dbReference>
<evidence type="ECO:0000313" key="7">
    <source>
        <dbReference type="Proteomes" id="UP000256645"/>
    </source>
</evidence>
<reference evidence="6 7" key="1">
    <citation type="journal article" date="2018" name="IMA Fungus">
        <title>IMA Genome-F 9: Draft genome sequence of Annulohypoxylon stygium, Aspergillus mulundensis, Berkeleyomyces basicola (syn. Thielaviopsis basicola), Ceratocystis smalleyi, two Cercospora beticola strains, Coleophoma cylindrospora, Fusarium fracticaudum, Phialophora cf. hyalina, and Morchella septimelata.</title>
        <authorList>
            <person name="Wingfield B.D."/>
            <person name="Bills G.F."/>
            <person name="Dong Y."/>
            <person name="Huang W."/>
            <person name="Nel W.J."/>
            <person name="Swalarsk-Parry B.S."/>
            <person name="Vaghefi N."/>
            <person name="Wilken P.M."/>
            <person name="An Z."/>
            <person name="de Beer Z.W."/>
            <person name="De Vos L."/>
            <person name="Chen L."/>
            <person name="Duong T.A."/>
            <person name="Gao Y."/>
            <person name="Hammerbacher A."/>
            <person name="Kikkert J.R."/>
            <person name="Li Y."/>
            <person name="Li H."/>
            <person name="Li K."/>
            <person name="Li Q."/>
            <person name="Liu X."/>
            <person name="Ma X."/>
            <person name="Naidoo K."/>
            <person name="Pethybridge S.J."/>
            <person name="Sun J."/>
            <person name="Steenkamp E.T."/>
            <person name="van der Nest M.A."/>
            <person name="van Wyk S."/>
            <person name="Wingfield M.J."/>
            <person name="Xiong C."/>
            <person name="Yue Q."/>
            <person name="Zhang X."/>
        </authorList>
    </citation>
    <scope>NUCLEOTIDE SEQUENCE [LARGE SCALE GENOMIC DNA]</scope>
    <source>
        <strain evidence="6 7">BP6252</strain>
    </source>
</reference>
<evidence type="ECO:0000256" key="2">
    <source>
        <dbReference type="ARBA" id="ARBA00022741"/>
    </source>
</evidence>
<keyword evidence="3" id="KW-0067">ATP-binding</keyword>